<feature type="region of interest" description="Disordered" evidence="1">
    <location>
        <begin position="309"/>
        <end position="340"/>
    </location>
</feature>
<reference evidence="2" key="1">
    <citation type="submission" date="2023-10" db="EMBL/GenBank/DDBJ databases">
        <authorList>
            <person name="Noh H."/>
        </authorList>
    </citation>
    <scope>NUCLEOTIDE SEQUENCE</scope>
    <source>
        <strain evidence="2">DUCC4014</strain>
    </source>
</reference>
<name>A0AAF0YC19_9TREE</name>
<sequence>MVTLPLELQDDIVAHLCRKDLEAAIATSGDVGIAASRRLAKLKAQYGHVIMPADAEWPSLESPEHREYTRIISVPDHDFGHCLKWSDLGQNEDPVPLDVLDAVRVHFAPVTPSHVAGQPPPNSALTIHGHNREGCWSALPRLPAPVAVLRGLSVTTAGFCSSLYCGGMPLELADKVEHLVLVFEPDSRLPVSEEDASEWYFGPREHPTELASIVQASTKRLTVVFNAPPGSPWRPTDAPVALTHEVIASAVDILLEDLVCRAIDAHDENALPLKVTIVNLAAIYDHVDYAYEDTVYAGMSNFLGDEPACICPDEESEDGGSDAKDSATEGEAESDNATCPRTRRLNELLGPVQDITMEEYLVDDDWELVFDRDEVAAWLDL</sequence>
<accession>A0AAF0YC19</accession>
<protein>
    <submittedName>
        <fullName evidence="2">Uncharacterized protein</fullName>
    </submittedName>
</protein>
<evidence type="ECO:0000256" key="1">
    <source>
        <dbReference type="SAM" id="MobiDB-lite"/>
    </source>
</evidence>
<evidence type="ECO:0000313" key="3">
    <source>
        <dbReference type="Proteomes" id="UP000827549"/>
    </source>
</evidence>
<evidence type="ECO:0000313" key="2">
    <source>
        <dbReference type="EMBL" id="WOO81676.1"/>
    </source>
</evidence>
<dbReference type="EMBL" id="CP086716">
    <property type="protein sequence ID" value="WOO81676.1"/>
    <property type="molecule type" value="Genomic_DNA"/>
</dbReference>
<dbReference type="AlphaFoldDB" id="A0AAF0YC19"/>
<proteinExistence type="predicted"/>
<dbReference type="GeneID" id="87808429"/>
<organism evidence="2 3">
    <name type="scientific">Vanrija pseudolonga</name>
    <dbReference type="NCBI Taxonomy" id="143232"/>
    <lineage>
        <taxon>Eukaryota</taxon>
        <taxon>Fungi</taxon>
        <taxon>Dikarya</taxon>
        <taxon>Basidiomycota</taxon>
        <taxon>Agaricomycotina</taxon>
        <taxon>Tremellomycetes</taxon>
        <taxon>Trichosporonales</taxon>
        <taxon>Trichosporonaceae</taxon>
        <taxon>Vanrija</taxon>
    </lineage>
</organism>
<dbReference type="Proteomes" id="UP000827549">
    <property type="component" value="Chromosome 3"/>
</dbReference>
<gene>
    <name evidence="2" type="ORF">LOC62_03G005200</name>
</gene>
<keyword evidence="3" id="KW-1185">Reference proteome</keyword>
<dbReference type="RefSeq" id="XP_062627708.1">
    <property type="nucleotide sequence ID" value="XM_062771724.1"/>
</dbReference>